<evidence type="ECO:0000256" key="2">
    <source>
        <dbReference type="ARBA" id="ARBA00023043"/>
    </source>
</evidence>
<dbReference type="SMART" id="SM00248">
    <property type="entry name" value="ANK"/>
    <property type="match status" value="7"/>
</dbReference>
<evidence type="ECO:0000313" key="6">
    <source>
        <dbReference type="Proteomes" id="UP000326354"/>
    </source>
</evidence>
<feature type="repeat" description="ANK" evidence="3">
    <location>
        <begin position="166"/>
        <end position="198"/>
    </location>
</feature>
<dbReference type="InterPro" id="IPR002110">
    <property type="entry name" value="Ankyrin_rpt"/>
</dbReference>
<feature type="chain" id="PRO_5024913403" evidence="4">
    <location>
        <begin position="21"/>
        <end position="502"/>
    </location>
</feature>
<feature type="repeat" description="ANK" evidence="3">
    <location>
        <begin position="75"/>
        <end position="107"/>
    </location>
</feature>
<organism evidence="5 6">
    <name type="scientific">Uabimicrobium amorphum</name>
    <dbReference type="NCBI Taxonomy" id="2596890"/>
    <lineage>
        <taxon>Bacteria</taxon>
        <taxon>Pseudomonadati</taxon>
        <taxon>Planctomycetota</taxon>
        <taxon>Candidatus Uabimicrobiia</taxon>
        <taxon>Candidatus Uabimicrobiales</taxon>
        <taxon>Candidatus Uabimicrobiaceae</taxon>
        <taxon>Candidatus Uabimicrobium</taxon>
    </lineage>
</organism>
<dbReference type="Proteomes" id="UP000326354">
    <property type="component" value="Chromosome"/>
</dbReference>
<dbReference type="AlphaFoldDB" id="A0A5S9II91"/>
<feature type="repeat" description="ANK" evidence="3">
    <location>
        <begin position="199"/>
        <end position="231"/>
    </location>
</feature>
<keyword evidence="1" id="KW-0677">Repeat</keyword>
<evidence type="ECO:0000256" key="1">
    <source>
        <dbReference type="ARBA" id="ARBA00022737"/>
    </source>
</evidence>
<dbReference type="SUPFAM" id="SSF48403">
    <property type="entry name" value="Ankyrin repeat"/>
    <property type="match status" value="1"/>
</dbReference>
<keyword evidence="4" id="KW-0732">Signal</keyword>
<dbReference type="Gene3D" id="1.25.40.20">
    <property type="entry name" value="Ankyrin repeat-containing domain"/>
    <property type="match status" value="3"/>
</dbReference>
<dbReference type="PROSITE" id="PS50088">
    <property type="entry name" value="ANK_REPEAT"/>
    <property type="match status" value="7"/>
</dbReference>
<dbReference type="PANTHER" id="PTHR24193:SF121">
    <property type="entry name" value="ADA2A-CONTAINING COMPLEX COMPONENT 3, ISOFORM D"/>
    <property type="match status" value="1"/>
</dbReference>
<dbReference type="Pfam" id="PF13637">
    <property type="entry name" value="Ank_4"/>
    <property type="match status" value="1"/>
</dbReference>
<accession>A0A5S9II91</accession>
<keyword evidence="2 3" id="KW-0040">ANK repeat</keyword>
<evidence type="ECO:0000256" key="3">
    <source>
        <dbReference type="PROSITE-ProRule" id="PRU00023"/>
    </source>
</evidence>
<proteinExistence type="predicted"/>
<protein>
    <submittedName>
        <fullName evidence="5">Uncharacterized protein</fullName>
    </submittedName>
</protein>
<dbReference type="GO" id="GO:0045944">
    <property type="term" value="P:positive regulation of transcription by RNA polymerase II"/>
    <property type="evidence" value="ECO:0007669"/>
    <property type="project" value="TreeGrafter"/>
</dbReference>
<name>A0A5S9II91_UABAM</name>
<dbReference type="Pfam" id="PF12796">
    <property type="entry name" value="Ank_2"/>
    <property type="match status" value="2"/>
</dbReference>
<keyword evidence="6" id="KW-1185">Reference proteome</keyword>
<reference evidence="5 6" key="1">
    <citation type="submission" date="2019-08" db="EMBL/GenBank/DDBJ databases">
        <title>Complete genome sequence of Candidatus Uab amorphum.</title>
        <authorList>
            <person name="Shiratori T."/>
            <person name="Suzuki S."/>
            <person name="Kakizawa Y."/>
            <person name="Ishida K."/>
        </authorList>
    </citation>
    <scope>NUCLEOTIDE SEQUENCE [LARGE SCALE GENOMIC DNA]</scope>
    <source>
        <strain evidence="5 6">SRT547</strain>
    </source>
</reference>
<dbReference type="InterPro" id="IPR036770">
    <property type="entry name" value="Ankyrin_rpt-contain_sf"/>
</dbReference>
<dbReference type="GO" id="GO:0000976">
    <property type="term" value="F:transcription cis-regulatory region binding"/>
    <property type="evidence" value="ECO:0007669"/>
    <property type="project" value="TreeGrafter"/>
</dbReference>
<dbReference type="KEGG" id="uam:UABAM_00497"/>
<dbReference type="PANTHER" id="PTHR24193">
    <property type="entry name" value="ANKYRIN REPEAT PROTEIN"/>
    <property type="match status" value="1"/>
</dbReference>
<evidence type="ECO:0000313" key="5">
    <source>
        <dbReference type="EMBL" id="BBM82154.1"/>
    </source>
</evidence>
<sequence>MKKTLIVTILLGTISTLNWAQTDLEYKLYEAIAGNNVKEVKRLASEVNVNKKNLGEEIADILTGKEVDIDIRFYDEYTPLMIAAEIGNLHIVEALIEAKADVNAKSKYGITALYSAVVNQHEEIVKVLVREKANVDVDPKNAPSAFDHASKNNDAITSILRKAGANGWTPLMNAAFDGDLEKVQSLIAAKVNLEATENRGTTALAFAVVKGHKAIVDALIAAEANVNVEVGMHTPLIIAAGEGHQEIVKTLIAAKANVNFRNPYTLKSALIFACEKGHKEVVNVLIAAKADVNVKNREGKTPLQIVNRQGNKKLVQILLKAGAIAPKEGLPVFPEIPDWAAKIASSFAKGDVDSFAKYLDEKVLFIENSKWLAPRVGFIDAPVANQWKYNPRVYDTKAKYINKPRMIKTLKNIMSDKNGNFPKLLMWNNYHKNLDFIIATSDNAIFSSDRHKAQIKIANIKKEDALLISSSSKRGYPFMFVIRKINDENKVIMMYLGPINNN</sequence>
<feature type="repeat" description="ANK" evidence="3">
    <location>
        <begin position="265"/>
        <end position="297"/>
    </location>
</feature>
<dbReference type="RefSeq" id="WP_173013095.1">
    <property type="nucleotide sequence ID" value="NZ_AP019860.1"/>
</dbReference>
<feature type="signal peptide" evidence="4">
    <location>
        <begin position="1"/>
        <end position="20"/>
    </location>
</feature>
<dbReference type="InterPro" id="IPR050663">
    <property type="entry name" value="Ankyrin-SOCS_Box"/>
</dbReference>
<gene>
    <name evidence="5" type="ORF">UABAM_00497</name>
</gene>
<feature type="repeat" description="ANK" evidence="3">
    <location>
        <begin position="108"/>
        <end position="140"/>
    </location>
</feature>
<feature type="repeat" description="ANK" evidence="3">
    <location>
        <begin position="298"/>
        <end position="323"/>
    </location>
</feature>
<dbReference type="EMBL" id="AP019860">
    <property type="protein sequence ID" value="BBM82154.1"/>
    <property type="molecule type" value="Genomic_DNA"/>
</dbReference>
<dbReference type="PROSITE" id="PS50297">
    <property type="entry name" value="ANK_REP_REGION"/>
    <property type="match status" value="6"/>
</dbReference>
<evidence type="ECO:0000256" key="4">
    <source>
        <dbReference type="SAM" id="SignalP"/>
    </source>
</evidence>
<feature type="repeat" description="ANK" evidence="3">
    <location>
        <begin position="231"/>
        <end position="263"/>
    </location>
</feature>